<dbReference type="Gramene" id="KFK23628">
    <property type="protein sequence ID" value="KFK23628"/>
    <property type="gene ID" value="AALP_AAs74839U000300"/>
</dbReference>
<evidence type="ECO:0000313" key="2">
    <source>
        <dbReference type="Proteomes" id="UP000029120"/>
    </source>
</evidence>
<organism evidence="1 2">
    <name type="scientific">Arabis alpina</name>
    <name type="common">Alpine rock-cress</name>
    <dbReference type="NCBI Taxonomy" id="50452"/>
    <lineage>
        <taxon>Eukaryota</taxon>
        <taxon>Viridiplantae</taxon>
        <taxon>Streptophyta</taxon>
        <taxon>Embryophyta</taxon>
        <taxon>Tracheophyta</taxon>
        <taxon>Spermatophyta</taxon>
        <taxon>Magnoliopsida</taxon>
        <taxon>eudicotyledons</taxon>
        <taxon>Gunneridae</taxon>
        <taxon>Pentapetalae</taxon>
        <taxon>rosids</taxon>
        <taxon>malvids</taxon>
        <taxon>Brassicales</taxon>
        <taxon>Brassicaceae</taxon>
        <taxon>Arabideae</taxon>
        <taxon>Arabis</taxon>
    </lineage>
</organism>
<dbReference type="OrthoDB" id="1470350at2759"/>
<dbReference type="EMBL" id="KL977121">
    <property type="protein sequence ID" value="KFK23628.1"/>
    <property type="molecule type" value="Genomic_DNA"/>
</dbReference>
<gene>
    <name evidence="1" type="ORF">AALP_AAs74839U000300</name>
</gene>
<dbReference type="AlphaFoldDB" id="A0A087G176"/>
<sequence>MEKGQILMVSRQGQTYSAFSVLIDLCFGVEMEEESIEKMDLMIW</sequence>
<reference evidence="2" key="1">
    <citation type="journal article" date="2015" name="Nat. Plants">
        <title>Genome expansion of Arabis alpina linked with retrotransposition and reduced symmetric DNA methylation.</title>
        <authorList>
            <person name="Willing E.M."/>
            <person name="Rawat V."/>
            <person name="Mandakova T."/>
            <person name="Maumus F."/>
            <person name="James G.V."/>
            <person name="Nordstroem K.J."/>
            <person name="Becker C."/>
            <person name="Warthmann N."/>
            <person name="Chica C."/>
            <person name="Szarzynska B."/>
            <person name="Zytnicki M."/>
            <person name="Albani M.C."/>
            <person name="Kiefer C."/>
            <person name="Bergonzi S."/>
            <person name="Castaings L."/>
            <person name="Mateos J.L."/>
            <person name="Berns M.C."/>
            <person name="Bujdoso N."/>
            <person name="Piofczyk T."/>
            <person name="de Lorenzo L."/>
            <person name="Barrero-Sicilia C."/>
            <person name="Mateos I."/>
            <person name="Piednoel M."/>
            <person name="Hagmann J."/>
            <person name="Chen-Min-Tao R."/>
            <person name="Iglesias-Fernandez R."/>
            <person name="Schuster S.C."/>
            <person name="Alonso-Blanco C."/>
            <person name="Roudier F."/>
            <person name="Carbonero P."/>
            <person name="Paz-Ares J."/>
            <person name="Davis S.J."/>
            <person name="Pecinka A."/>
            <person name="Quesneville H."/>
            <person name="Colot V."/>
            <person name="Lysak M.A."/>
            <person name="Weigel D."/>
            <person name="Coupland G."/>
            <person name="Schneeberger K."/>
        </authorList>
    </citation>
    <scope>NUCLEOTIDE SEQUENCE [LARGE SCALE GENOMIC DNA]</scope>
    <source>
        <strain evidence="2">cv. Pajares</strain>
    </source>
</reference>
<evidence type="ECO:0000313" key="1">
    <source>
        <dbReference type="EMBL" id="KFK23628.1"/>
    </source>
</evidence>
<name>A0A087G176_ARAAL</name>
<dbReference type="Proteomes" id="UP000029120">
    <property type="component" value="Unassembled WGS sequence"/>
</dbReference>
<proteinExistence type="predicted"/>
<protein>
    <submittedName>
        <fullName evidence="1">Uncharacterized protein</fullName>
    </submittedName>
</protein>
<accession>A0A087G176</accession>
<keyword evidence="2" id="KW-1185">Reference proteome</keyword>